<dbReference type="Pfam" id="PF05726">
    <property type="entry name" value="Pirin_C"/>
    <property type="match status" value="1"/>
</dbReference>
<evidence type="ECO:0000313" key="6">
    <source>
        <dbReference type="EMBL" id="SFD14786.1"/>
    </source>
</evidence>
<keyword evidence="7" id="KW-1185">Reference proteome</keyword>
<evidence type="ECO:0000259" key="5">
    <source>
        <dbReference type="Pfam" id="PF05726"/>
    </source>
</evidence>
<dbReference type="SUPFAM" id="SSF51182">
    <property type="entry name" value="RmlC-like cupins"/>
    <property type="match status" value="1"/>
</dbReference>
<evidence type="ECO:0008006" key="8">
    <source>
        <dbReference type="Google" id="ProtNLM"/>
    </source>
</evidence>
<feature type="binding site" evidence="2">
    <location>
        <position position="101"/>
    </location>
    <ligand>
        <name>Fe cation</name>
        <dbReference type="ChEBI" id="CHEBI:24875"/>
    </ligand>
</feature>
<feature type="binding site" evidence="2">
    <location>
        <position position="57"/>
    </location>
    <ligand>
        <name>Fe cation</name>
        <dbReference type="ChEBI" id="CHEBI:24875"/>
    </ligand>
</feature>
<dbReference type="Gene3D" id="2.60.120.10">
    <property type="entry name" value="Jelly Rolls"/>
    <property type="match status" value="2"/>
</dbReference>
<dbReference type="RefSeq" id="WP_091987866.1">
    <property type="nucleotide sequence ID" value="NZ_FOLO01000036.1"/>
</dbReference>
<feature type="binding site" evidence="2">
    <location>
        <position position="103"/>
    </location>
    <ligand>
        <name>Fe cation</name>
        <dbReference type="ChEBI" id="CHEBI:24875"/>
    </ligand>
</feature>
<dbReference type="PANTHER" id="PTHR13903:SF8">
    <property type="entry name" value="PIRIN"/>
    <property type="match status" value="1"/>
</dbReference>
<evidence type="ECO:0000256" key="3">
    <source>
        <dbReference type="RuleBase" id="RU003457"/>
    </source>
</evidence>
<name>A0A1I1PY07_9GAMM</name>
<dbReference type="Proteomes" id="UP000198862">
    <property type="component" value="Unassembled WGS sequence"/>
</dbReference>
<dbReference type="STRING" id="1123010.SAMN02745724_03657"/>
<dbReference type="InterPro" id="IPR008778">
    <property type="entry name" value="Pirin_C_dom"/>
</dbReference>
<evidence type="ECO:0000259" key="4">
    <source>
        <dbReference type="Pfam" id="PF02678"/>
    </source>
</evidence>
<feature type="domain" description="Pirin N-terminal" evidence="4">
    <location>
        <begin position="25"/>
        <end position="119"/>
    </location>
</feature>
<dbReference type="GO" id="GO:0046872">
    <property type="term" value="F:metal ion binding"/>
    <property type="evidence" value="ECO:0007669"/>
    <property type="project" value="UniProtKB-KW"/>
</dbReference>
<dbReference type="CDD" id="cd02909">
    <property type="entry name" value="cupin_pirin_N"/>
    <property type="match status" value="1"/>
</dbReference>
<accession>A0A1I1PY07</accession>
<keyword evidence="2" id="KW-0479">Metal-binding</keyword>
<dbReference type="OrthoDB" id="9780903at2"/>
<dbReference type="EMBL" id="FOLO01000036">
    <property type="protein sequence ID" value="SFD14786.1"/>
    <property type="molecule type" value="Genomic_DNA"/>
</dbReference>
<feature type="domain" description="Pirin C-terminal" evidence="5">
    <location>
        <begin position="179"/>
        <end position="274"/>
    </location>
</feature>
<dbReference type="InterPro" id="IPR014710">
    <property type="entry name" value="RmlC-like_jellyroll"/>
</dbReference>
<dbReference type="Pfam" id="PF02678">
    <property type="entry name" value="Pirin"/>
    <property type="match status" value="1"/>
</dbReference>
<sequence length="275" mass="30493">MRELNQVINAIAAQDGDGVKIHRVGGQYAHQFLNPFLMLDEINSDDASDYIGGFPSHPHRGFETITYMKAGKMRHTDHMGNNGVIESGDVQWMTAGKGVIHSEMPEQEDGLLHGFQIWLNLPSNEKLKPAAYRDLRKKEIPLIKFNTGGQINVIAGNLVIGEQNITGPLPKLSTQPVFLDLELISNEAIDLNFNNQNPALVFIYQGASTELEYRQIGRYTSGETLSIQAKSKGLKALILSGTPLNEPIVQYGPFVMNSREGINQAITDFQNDNFI</sequence>
<evidence type="ECO:0000313" key="7">
    <source>
        <dbReference type="Proteomes" id="UP000198862"/>
    </source>
</evidence>
<organism evidence="6 7">
    <name type="scientific">Pseudoalteromonas denitrificans DSM 6059</name>
    <dbReference type="NCBI Taxonomy" id="1123010"/>
    <lineage>
        <taxon>Bacteria</taxon>
        <taxon>Pseudomonadati</taxon>
        <taxon>Pseudomonadota</taxon>
        <taxon>Gammaproteobacteria</taxon>
        <taxon>Alteromonadales</taxon>
        <taxon>Pseudoalteromonadaceae</taxon>
        <taxon>Pseudoalteromonas</taxon>
    </lineage>
</organism>
<comment type="similarity">
    <text evidence="1 3">Belongs to the pirin family.</text>
</comment>
<dbReference type="PIRSF" id="PIRSF006232">
    <property type="entry name" value="Pirin"/>
    <property type="match status" value="1"/>
</dbReference>
<evidence type="ECO:0000256" key="2">
    <source>
        <dbReference type="PIRSR" id="PIRSR006232-1"/>
    </source>
</evidence>
<dbReference type="InterPro" id="IPR012093">
    <property type="entry name" value="Pirin"/>
</dbReference>
<keyword evidence="2" id="KW-0408">Iron</keyword>
<dbReference type="InterPro" id="IPR003829">
    <property type="entry name" value="Pirin_N_dom"/>
</dbReference>
<proteinExistence type="inferred from homology"/>
<evidence type="ECO:0000256" key="1">
    <source>
        <dbReference type="ARBA" id="ARBA00008416"/>
    </source>
</evidence>
<protein>
    <recommendedName>
        <fullName evidence="8">Quercetin 2,3-dioxygenase</fullName>
    </recommendedName>
</protein>
<dbReference type="AlphaFoldDB" id="A0A1I1PY07"/>
<reference evidence="6 7" key="1">
    <citation type="submission" date="2016-10" db="EMBL/GenBank/DDBJ databases">
        <authorList>
            <person name="de Groot N.N."/>
        </authorList>
    </citation>
    <scope>NUCLEOTIDE SEQUENCE [LARGE SCALE GENOMIC DNA]</scope>
    <source>
        <strain evidence="6 7">DSM 6059</strain>
    </source>
</reference>
<gene>
    <name evidence="6" type="ORF">SAMN02745724_03657</name>
</gene>
<dbReference type="PANTHER" id="PTHR13903">
    <property type="entry name" value="PIRIN-RELATED"/>
    <property type="match status" value="1"/>
</dbReference>
<dbReference type="InterPro" id="IPR011051">
    <property type="entry name" value="RmlC_Cupin_sf"/>
</dbReference>
<comment type="cofactor">
    <cofactor evidence="2">
        <name>Fe cation</name>
        <dbReference type="ChEBI" id="CHEBI:24875"/>
    </cofactor>
    <text evidence="2">Binds 1 Fe cation per subunit.</text>
</comment>
<feature type="binding site" evidence="2">
    <location>
        <position position="59"/>
    </location>
    <ligand>
        <name>Fe cation</name>
        <dbReference type="ChEBI" id="CHEBI:24875"/>
    </ligand>
</feature>